<accession>A0A0S3PPM0</accession>
<evidence type="ECO:0000313" key="2">
    <source>
        <dbReference type="EMBL" id="BAT57865.1"/>
    </source>
</evidence>
<name>A0A0S3PPM0_9BRAD</name>
<keyword evidence="3" id="KW-1185">Reference proteome</keyword>
<dbReference type="CDD" id="cd07983">
    <property type="entry name" value="LPLAT_DUF374-like"/>
    <property type="match status" value="1"/>
</dbReference>
<evidence type="ECO:0000313" key="3">
    <source>
        <dbReference type="Proteomes" id="UP000236884"/>
    </source>
</evidence>
<protein>
    <recommendedName>
        <fullName evidence="1">DUF374 domain-containing protein</fullName>
    </recommendedName>
</protein>
<dbReference type="Pfam" id="PF04028">
    <property type="entry name" value="DUF374"/>
    <property type="match status" value="1"/>
</dbReference>
<reference evidence="2 3" key="1">
    <citation type="submission" date="2015-08" db="EMBL/GenBank/DDBJ databases">
        <title>Investigation of the bacterial diversity of lava forest soil.</title>
        <authorList>
            <person name="Lee J.S."/>
        </authorList>
    </citation>
    <scope>NUCLEOTIDE SEQUENCE [LARGE SCALE GENOMIC DNA]</scope>
    <source>
        <strain evidence="2 3">GJW-30</strain>
    </source>
</reference>
<dbReference type="EMBL" id="AP014946">
    <property type="protein sequence ID" value="BAT57865.1"/>
    <property type="molecule type" value="Genomic_DNA"/>
</dbReference>
<dbReference type="RefSeq" id="WP_096350971.1">
    <property type="nucleotide sequence ID" value="NZ_AP014946.1"/>
</dbReference>
<evidence type="ECO:0000259" key="1">
    <source>
        <dbReference type="Pfam" id="PF04028"/>
    </source>
</evidence>
<dbReference type="Proteomes" id="UP000236884">
    <property type="component" value="Chromosome"/>
</dbReference>
<organism evidence="2 3">
    <name type="scientific">Variibacter gotjawalensis</name>
    <dbReference type="NCBI Taxonomy" id="1333996"/>
    <lineage>
        <taxon>Bacteria</taxon>
        <taxon>Pseudomonadati</taxon>
        <taxon>Pseudomonadota</taxon>
        <taxon>Alphaproteobacteria</taxon>
        <taxon>Hyphomicrobiales</taxon>
        <taxon>Nitrobacteraceae</taxon>
        <taxon>Variibacter</taxon>
    </lineage>
</organism>
<dbReference type="AlphaFoldDB" id="A0A0S3PPM0"/>
<sequence length="234" mass="26145">MSVSKKLRDTPWFRRSSGALLYRYLLLVRRTNEFVIDPPNAYERFGADMPVIVTMWHGQHFLAPFIRRPQDRAKALVSFHRDAEINAVAAERLGVHTIRGSGDHERRFDRKGGVKAFIAMRDALAEGWNVMLTADVPKVSRVAGLGIIKLARVSGRPIYPIGIGTSRRKILNNWDRSVVNLPFGRGAIAFGEPILVARDADDAAMEVARRQVEDGLNAITARAFAVADRTDERG</sequence>
<gene>
    <name evidence="2" type="ORF">GJW-30_1_00375</name>
</gene>
<dbReference type="KEGG" id="vgo:GJW-30_1_00375"/>
<dbReference type="InterPro" id="IPR007172">
    <property type="entry name" value="DUF374"/>
</dbReference>
<feature type="domain" description="DUF374" evidence="1">
    <location>
        <begin position="67"/>
        <end position="139"/>
    </location>
</feature>
<dbReference type="OrthoDB" id="9810508at2"/>
<proteinExistence type="predicted"/>